<comment type="pathway">
    <text evidence="2">Siderophore biosynthesis; mycobactin biosynthesis.</text>
</comment>
<reference evidence="6 7" key="1">
    <citation type="submission" date="2021-01" db="EMBL/GenBank/DDBJ databases">
        <title>Whole genome shotgun sequence of Actinoplanes durhamensis NBRC 14914.</title>
        <authorList>
            <person name="Komaki H."/>
            <person name="Tamura T."/>
        </authorList>
    </citation>
    <scope>NUCLEOTIDE SEQUENCE [LARGE SCALE GENOMIC DNA]</scope>
    <source>
        <strain evidence="6 7">NBRC 14914</strain>
    </source>
</reference>
<feature type="domain" description="Acyltransferase MbtK/IucB-like conserved" evidence="5">
    <location>
        <begin position="32"/>
        <end position="78"/>
    </location>
</feature>
<comment type="function">
    <text evidence="1">Acyltransferase required for the direct transfer of medium- to long-chain fatty acyl moieties from a carrier protein (MbtL) on to the epsilon-amino group of lysine residue in the mycobactin core.</text>
</comment>
<evidence type="ECO:0000256" key="3">
    <source>
        <dbReference type="ARBA" id="ARBA00020586"/>
    </source>
</evidence>
<dbReference type="PANTHER" id="PTHR31438:SF1">
    <property type="entry name" value="LYSINE N-ACYLTRANSFERASE C17G9.06C-RELATED"/>
    <property type="match status" value="1"/>
</dbReference>
<dbReference type="RefSeq" id="WP_239132465.1">
    <property type="nucleotide sequence ID" value="NZ_BAAATX010000056.1"/>
</dbReference>
<dbReference type="InterPro" id="IPR016181">
    <property type="entry name" value="Acyl_CoA_acyltransferase"/>
</dbReference>
<name>A0ABQ3YWS5_9ACTN</name>
<gene>
    <name evidence="6" type="primary">mbtK</name>
    <name evidence="6" type="ORF">Adu01nite_33900</name>
</gene>
<organism evidence="6 7">
    <name type="scientific">Paractinoplanes durhamensis</name>
    <dbReference type="NCBI Taxonomy" id="113563"/>
    <lineage>
        <taxon>Bacteria</taxon>
        <taxon>Bacillati</taxon>
        <taxon>Actinomycetota</taxon>
        <taxon>Actinomycetes</taxon>
        <taxon>Micromonosporales</taxon>
        <taxon>Micromonosporaceae</taxon>
        <taxon>Paractinoplanes</taxon>
    </lineage>
</organism>
<evidence type="ECO:0000256" key="1">
    <source>
        <dbReference type="ARBA" id="ARBA00003818"/>
    </source>
</evidence>
<dbReference type="SUPFAM" id="SSF55729">
    <property type="entry name" value="Acyl-CoA N-acyltransferases (Nat)"/>
    <property type="match status" value="1"/>
</dbReference>
<evidence type="ECO:0000256" key="2">
    <source>
        <dbReference type="ARBA" id="ARBA00005102"/>
    </source>
</evidence>
<evidence type="ECO:0000313" key="7">
    <source>
        <dbReference type="Proteomes" id="UP000637628"/>
    </source>
</evidence>
<evidence type="ECO:0000313" key="6">
    <source>
        <dbReference type="EMBL" id="GIE02040.1"/>
    </source>
</evidence>
<keyword evidence="7" id="KW-1185">Reference proteome</keyword>
<dbReference type="EMBL" id="BOML01000028">
    <property type="protein sequence ID" value="GIE02040.1"/>
    <property type="molecule type" value="Genomic_DNA"/>
</dbReference>
<dbReference type="InterPro" id="IPR019432">
    <property type="entry name" value="Acyltransferase_MbtK/IucB-like"/>
</dbReference>
<protein>
    <recommendedName>
        <fullName evidence="3">Lysine N-acyltransferase MbtK</fullName>
    </recommendedName>
    <alternativeName>
        <fullName evidence="4">Mycobactin synthase protein K</fullName>
    </alternativeName>
</protein>
<dbReference type="SMART" id="SM01006">
    <property type="entry name" value="AlcB"/>
    <property type="match status" value="1"/>
</dbReference>
<dbReference type="Pfam" id="PF13523">
    <property type="entry name" value="Acetyltransf_8"/>
    <property type="match status" value="1"/>
</dbReference>
<accession>A0ABQ3YWS5</accession>
<proteinExistence type="predicted"/>
<sequence length="204" mass="22558">MSTREVTEGLAAAVVAAGPPPVPVLEPPWSIRVLSESDAPLVSRWMNEPHVALFWGQAWPASRWAAEIAAQLAGDFSRPCLVSFGDKPLAYVEIYRTPRDVVGLNYDAEPYDLGIHLAIGELGRTGQGLGRRLVRAVADGLFAADPRVRKILADPDERHLIARRMFQAADFDLLGIRDLGHKRAALHVYEISPDRREAVFTWSK</sequence>
<evidence type="ECO:0000259" key="5">
    <source>
        <dbReference type="SMART" id="SM01006"/>
    </source>
</evidence>
<dbReference type="Gene3D" id="3.40.630.30">
    <property type="match status" value="1"/>
</dbReference>
<comment type="caution">
    <text evidence="6">The sequence shown here is derived from an EMBL/GenBank/DDBJ whole genome shotgun (WGS) entry which is preliminary data.</text>
</comment>
<dbReference type="PANTHER" id="PTHR31438">
    <property type="entry name" value="LYSINE N-ACYLTRANSFERASE C17G9.06C-RELATED"/>
    <property type="match status" value="1"/>
</dbReference>
<dbReference type="Proteomes" id="UP000637628">
    <property type="component" value="Unassembled WGS sequence"/>
</dbReference>
<evidence type="ECO:0000256" key="4">
    <source>
        <dbReference type="ARBA" id="ARBA00031122"/>
    </source>
</evidence>